<accession>A0A8G2A4E2</accession>
<name>A0A8G2A4E2_RAOPL</name>
<dbReference type="EMBL" id="FLAC01000003">
    <property type="protein sequence ID" value="SBL66845.1"/>
    <property type="molecule type" value="Genomic_DNA"/>
</dbReference>
<sequence length="52" mass="5888">MNIRFSPETHKLLIARANREDKPAAALVNELITAILKQEELNEQKRTTISGN</sequence>
<protein>
    <submittedName>
        <fullName evidence="1">Uncharacterized protein</fullName>
    </submittedName>
</protein>
<evidence type="ECO:0000313" key="1">
    <source>
        <dbReference type="EMBL" id="SBL66845.1"/>
    </source>
</evidence>
<gene>
    <name evidence="1" type="ORF">SAMEA2273876_01306</name>
</gene>
<organism evidence="1 2">
    <name type="scientific">Raoultella planticola</name>
    <name type="common">Klebsiella planticola</name>
    <dbReference type="NCBI Taxonomy" id="575"/>
    <lineage>
        <taxon>Bacteria</taxon>
        <taxon>Pseudomonadati</taxon>
        <taxon>Pseudomonadota</taxon>
        <taxon>Gammaproteobacteria</taxon>
        <taxon>Enterobacterales</taxon>
        <taxon>Enterobacteriaceae</taxon>
        <taxon>Klebsiella/Raoultella group</taxon>
        <taxon>Raoultella</taxon>
    </lineage>
</organism>
<evidence type="ECO:0000313" key="2">
    <source>
        <dbReference type="Proteomes" id="UP000078124"/>
    </source>
</evidence>
<comment type="caution">
    <text evidence="1">The sequence shown here is derived from an EMBL/GenBank/DDBJ whole genome shotgun (WGS) entry which is preliminary data.</text>
</comment>
<proteinExistence type="predicted"/>
<dbReference type="AlphaFoldDB" id="A0A8G2A4E2"/>
<reference evidence="1 2" key="1">
    <citation type="submission" date="2016-05" db="EMBL/GenBank/DDBJ databases">
        <authorList>
            <consortium name="Pathogen Informatics"/>
        </authorList>
    </citation>
    <scope>NUCLEOTIDE SEQUENCE [LARGE SCALE GENOMIC DNA]</scope>
    <source>
        <strain evidence="1 2">2880STDY5682802</strain>
    </source>
</reference>
<dbReference type="RefSeq" id="WP_165869010.1">
    <property type="nucleotide sequence ID" value="NZ_CP172746.1"/>
</dbReference>
<dbReference type="Proteomes" id="UP000078124">
    <property type="component" value="Unassembled WGS sequence"/>
</dbReference>